<dbReference type="RefSeq" id="WP_055065424.1">
    <property type="nucleotide sequence ID" value="NZ_CYZD01000001.1"/>
</dbReference>
<proteinExistence type="predicted"/>
<sequence length="89" mass="11021">MIESAYRRLQRERKNRISDNCVLAEAIAANVALLFDDSKKPFLKPWDFYPDLFKEEQQAYEKDEEERQWQEYMERRREYNEAFNHQRQA</sequence>
<organism evidence="1 2">
    <name type="scientific">Blautia obeum</name>
    <dbReference type="NCBI Taxonomy" id="40520"/>
    <lineage>
        <taxon>Bacteria</taxon>
        <taxon>Bacillati</taxon>
        <taxon>Bacillota</taxon>
        <taxon>Clostridia</taxon>
        <taxon>Lachnospirales</taxon>
        <taxon>Lachnospiraceae</taxon>
        <taxon>Blautia</taxon>
    </lineage>
</organism>
<accession>A0A173WKV2</accession>
<reference evidence="1 2" key="1">
    <citation type="submission" date="2015-09" db="EMBL/GenBank/DDBJ databases">
        <authorList>
            <consortium name="Pathogen Informatics"/>
        </authorList>
    </citation>
    <scope>NUCLEOTIDE SEQUENCE [LARGE SCALE GENOMIC DNA]</scope>
    <source>
        <strain evidence="1 2">2789STDY5608837</strain>
    </source>
</reference>
<gene>
    <name evidence="1" type="ORF">ERS852394_00140</name>
</gene>
<name>A0A173WKV2_9FIRM</name>
<evidence type="ECO:0000313" key="1">
    <source>
        <dbReference type="EMBL" id="CUN40101.1"/>
    </source>
</evidence>
<protein>
    <submittedName>
        <fullName evidence="1">Uncharacterized protein</fullName>
    </submittedName>
</protein>
<dbReference type="AlphaFoldDB" id="A0A173WKV2"/>
<dbReference type="EMBL" id="CYZD01000001">
    <property type="protein sequence ID" value="CUN40101.1"/>
    <property type="molecule type" value="Genomic_DNA"/>
</dbReference>
<evidence type="ECO:0000313" key="2">
    <source>
        <dbReference type="Proteomes" id="UP000095409"/>
    </source>
</evidence>
<dbReference type="Proteomes" id="UP000095409">
    <property type="component" value="Unassembled WGS sequence"/>
</dbReference>